<dbReference type="PANTHER" id="PTHR37944:SF1">
    <property type="entry name" value="PORIN B"/>
    <property type="match status" value="1"/>
</dbReference>
<dbReference type="GO" id="GO:0015288">
    <property type="term" value="F:porin activity"/>
    <property type="evidence" value="ECO:0007669"/>
    <property type="project" value="InterPro"/>
</dbReference>
<gene>
    <name evidence="4" type="ORF">Asru_0480_06</name>
</gene>
<dbReference type="RefSeq" id="WP_052945243.1">
    <property type="nucleotide sequence ID" value="NZ_BANB01000480.1"/>
</dbReference>
<feature type="compositionally biased region" description="Pro residues" evidence="3">
    <location>
        <begin position="15"/>
        <end position="26"/>
    </location>
</feature>
<dbReference type="PANTHER" id="PTHR37944">
    <property type="entry name" value="PORIN B"/>
    <property type="match status" value="1"/>
</dbReference>
<keyword evidence="5" id="KW-1185">Reference proteome</keyword>
<evidence type="ECO:0000256" key="3">
    <source>
        <dbReference type="SAM" id="MobiDB-lite"/>
    </source>
</evidence>
<dbReference type="Proteomes" id="UP000032680">
    <property type="component" value="Unassembled WGS sequence"/>
</dbReference>
<dbReference type="OrthoDB" id="177316at2"/>
<protein>
    <submittedName>
        <fullName evidence="4">Porin B carbohydrate-selective OprB</fullName>
    </submittedName>
</protein>
<dbReference type="GO" id="GO:0016020">
    <property type="term" value="C:membrane"/>
    <property type="evidence" value="ECO:0007669"/>
    <property type="project" value="InterPro"/>
</dbReference>
<dbReference type="InterPro" id="IPR007049">
    <property type="entry name" value="Carb-sel_porin_OprB"/>
</dbReference>
<reference evidence="4 5" key="1">
    <citation type="submission" date="2012-11" db="EMBL/GenBank/DDBJ databases">
        <title>Whole genome sequence of Acidisphaera rubrifaciens HS-AP3.</title>
        <authorList>
            <person name="Azuma Y."/>
            <person name="Higashiura N."/>
            <person name="Hirakawa H."/>
            <person name="Matsushita K."/>
        </authorList>
    </citation>
    <scope>NUCLEOTIDE SEQUENCE [LARGE SCALE GENOMIC DNA]</scope>
    <source>
        <strain evidence="4 5">HS-AP3</strain>
    </source>
</reference>
<evidence type="ECO:0000256" key="1">
    <source>
        <dbReference type="ARBA" id="ARBA00008769"/>
    </source>
</evidence>
<dbReference type="InterPro" id="IPR052932">
    <property type="entry name" value="OprB_Porin"/>
</dbReference>
<comment type="similarity">
    <text evidence="1 2">Belongs to the OprB family.</text>
</comment>
<dbReference type="Pfam" id="PF04966">
    <property type="entry name" value="OprB"/>
    <property type="match status" value="1"/>
</dbReference>
<proteinExistence type="inferred from homology"/>
<evidence type="ECO:0000256" key="2">
    <source>
        <dbReference type="RuleBase" id="RU363072"/>
    </source>
</evidence>
<dbReference type="GO" id="GO:0008643">
    <property type="term" value="P:carbohydrate transport"/>
    <property type="evidence" value="ECO:0007669"/>
    <property type="project" value="InterPro"/>
</dbReference>
<feature type="region of interest" description="Disordered" evidence="3">
    <location>
        <begin position="1"/>
        <end position="36"/>
    </location>
</feature>
<dbReference type="InterPro" id="IPR038673">
    <property type="entry name" value="OprB_sf"/>
</dbReference>
<name>A0A0D6P9H2_9PROT</name>
<organism evidence="4 5">
    <name type="scientific">Acidisphaera rubrifaciens HS-AP3</name>
    <dbReference type="NCBI Taxonomy" id="1231350"/>
    <lineage>
        <taxon>Bacteria</taxon>
        <taxon>Pseudomonadati</taxon>
        <taxon>Pseudomonadota</taxon>
        <taxon>Alphaproteobacteria</taxon>
        <taxon>Acetobacterales</taxon>
        <taxon>Acetobacteraceae</taxon>
        <taxon>Acidisphaera</taxon>
    </lineage>
</organism>
<accession>A0A0D6P9H2</accession>
<evidence type="ECO:0000313" key="4">
    <source>
        <dbReference type="EMBL" id="GAN77843.1"/>
    </source>
</evidence>
<sequence>MLPQVARAQAIGGQPQPPEVTPPPAATEPTVPSGGLAGLFSPDRATLLGDFGSLRTTLGQAGITFGLETIDETFGNVTGGYKQGATANGLTMFSIGLDTSKAFGWEGGTFNLSTLWIYGPNFSNGYLGTLQTNSGILASPSVRVWEAWYQQQFAGGRMDVKIGQQSLDQEFMVSQGASVFLNTTMGWTAVPSFDLYGGGPAYPLSSLGVRLRAEPTDALTILAGVFDDNPPGGSFFNDSQLRGPERYGLGLDLGTGALFIAEAQYAVNPPPPPAPAGSPPTPPSGLPGMYKAGAWFDTAKFPDASSYSPYADGRVTSYHWHNYGLYAVADQTVWMPRPDGPTSVSVFGRPVFAPSDRNFLDFCAVAGVLLHAPLPTRDNDTFGVAFGYANVSDRVNSIAPTGPAFSGVYTPLRSGETLIEVTYQAQFAPWLTVQPDFQYYWMPGGGIANPNVPNTRVSNEALFGIRTTIQF</sequence>
<comment type="caution">
    <text evidence="4">The sequence shown here is derived from an EMBL/GenBank/DDBJ whole genome shotgun (WGS) entry which is preliminary data.</text>
</comment>
<dbReference type="EMBL" id="BANB01000480">
    <property type="protein sequence ID" value="GAN77843.1"/>
    <property type="molecule type" value="Genomic_DNA"/>
</dbReference>
<evidence type="ECO:0000313" key="5">
    <source>
        <dbReference type="Proteomes" id="UP000032680"/>
    </source>
</evidence>
<dbReference type="AlphaFoldDB" id="A0A0D6P9H2"/>
<dbReference type="Gene3D" id="2.40.160.180">
    <property type="entry name" value="Carbohydrate-selective porin OprB"/>
    <property type="match status" value="1"/>
</dbReference>